<dbReference type="Gene3D" id="3.40.50.300">
    <property type="entry name" value="P-loop containing nucleotide triphosphate hydrolases"/>
    <property type="match status" value="1"/>
</dbReference>
<protein>
    <recommendedName>
        <fullName evidence="3">Sulfotransferase</fullName>
    </recommendedName>
</protein>
<accession>A0ABP0JK59</accession>
<evidence type="ECO:0000313" key="1">
    <source>
        <dbReference type="EMBL" id="CAK9014661.1"/>
    </source>
</evidence>
<organism evidence="1 2">
    <name type="scientific">Durusdinium trenchii</name>
    <dbReference type="NCBI Taxonomy" id="1381693"/>
    <lineage>
        <taxon>Eukaryota</taxon>
        <taxon>Sar</taxon>
        <taxon>Alveolata</taxon>
        <taxon>Dinophyceae</taxon>
        <taxon>Suessiales</taxon>
        <taxon>Symbiodiniaceae</taxon>
        <taxon>Durusdinium</taxon>
    </lineage>
</organism>
<dbReference type="EMBL" id="CAXAMM010007557">
    <property type="protein sequence ID" value="CAK9014661.1"/>
    <property type="molecule type" value="Genomic_DNA"/>
</dbReference>
<dbReference type="PANTHER" id="PTHR36978:SF4">
    <property type="entry name" value="P-LOOP CONTAINING NUCLEOSIDE TRIPHOSPHATE HYDROLASE PROTEIN"/>
    <property type="match status" value="1"/>
</dbReference>
<dbReference type="PANTHER" id="PTHR36978">
    <property type="entry name" value="P-LOOP CONTAINING NUCLEOTIDE TRIPHOSPHATE HYDROLASE"/>
    <property type="match status" value="1"/>
</dbReference>
<dbReference type="InterPro" id="IPR040632">
    <property type="entry name" value="Sulfotransfer_4"/>
</dbReference>
<name>A0ABP0JK59_9DINO</name>
<dbReference type="Pfam" id="PF17784">
    <property type="entry name" value="Sulfotransfer_4"/>
    <property type="match status" value="1"/>
</dbReference>
<dbReference type="InterPro" id="IPR027417">
    <property type="entry name" value="P-loop_NTPase"/>
</dbReference>
<comment type="caution">
    <text evidence="1">The sequence shown here is derived from an EMBL/GenBank/DDBJ whole genome shotgun (WGS) entry which is preliminary data.</text>
</comment>
<evidence type="ECO:0000313" key="2">
    <source>
        <dbReference type="Proteomes" id="UP001642464"/>
    </source>
</evidence>
<sequence>MGLKALHSGYTQSARDPVCAYLFAQQPLDNALAVLNGYDAAMDEPFMLIYEEVMAAMPDSKFLLTISDAESWYQNYVELPAFSSWNTENVDNAVGIPESRGEEVSIDGLGEQRKGLENYERHVARVQEVIPAERLLIYNWSDGWTPLAHFVGLPVPDAEFPHKDELKEQLTFANQVVDMITGFVNANEKSVAH</sequence>
<evidence type="ECO:0008006" key="3">
    <source>
        <dbReference type="Google" id="ProtNLM"/>
    </source>
</evidence>
<gene>
    <name evidence="1" type="ORF">SCF082_LOCUS12417</name>
</gene>
<reference evidence="1 2" key="1">
    <citation type="submission" date="2024-02" db="EMBL/GenBank/DDBJ databases">
        <authorList>
            <person name="Chen Y."/>
            <person name="Shah S."/>
            <person name="Dougan E. K."/>
            <person name="Thang M."/>
            <person name="Chan C."/>
        </authorList>
    </citation>
    <scope>NUCLEOTIDE SEQUENCE [LARGE SCALE GENOMIC DNA]</scope>
</reference>
<dbReference type="Proteomes" id="UP001642464">
    <property type="component" value="Unassembled WGS sequence"/>
</dbReference>
<proteinExistence type="predicted"/>
<dbReference type="SUPFAM" id="SSF52540">
    <property type="entry name" value="P-loop containing nucleoside triphosphate hydrolases"/>
    <property type="match status" value="1"/>
</dbReference>
<keyword evidence="2" id="KW-1185">Reference proteome</keyword>